<dbReference type="AlphaFoldDB" id="A0A9E7BZH7"/>
<sequence>MRILVTGVTGYVGAALAPRLAAAGHEVTGLARDPSRAAAASALGLTVHRGDAVSGAGLDTALDGIDVAYYLIHSMEAGEDGFASRDRIAATTFRDAARAAGVGRVVYLGGLVPPDRAASPHLASRLEVERLVMESGPDSVALRASIVIGAGSRSFRFLVRLVERLPVLPLPAWRDFRTQPVDGRDVQAALVAAATSQAAGGRSLDLAGPDVLTYGEMVQRIADAMLVGRPPLRLGFTATELTSRVAAVVAGESHELIGPLMAGLEGDLLPRAERAAEILGLRMHSFDAAVERALRDWEEAGEALAAR</sequence>
<feature type="domain" description="NAD-dependent epimerase/dehydratase" evidence="1">
    <location>
        <begin position="3"/>
        <end position="151"/>
    </location>
</feature>
<dbReference type="KEGG" id="sbae:DSM104329_00968"/>
<keyword evidence="3" id="KW-1185">Reference proteome</keyword>
<dbReference type="GO" id="GO:0005737">
    <property type="term" value="C:cytoplasm"/>
    <property type="evidence" value="ECO:0007669"/>
    <property type="project" value="TreeGrafter"/>
</dbReference>
<evidence type="ECO:0000313" key="2">
    <source>
        <dbReference type="EMBL" id="UGS34589.1"/>
    </source>
</evidence>
<dbReference type="InterPro" id="IPR036291">
    <property type="entry name" value="NAD(P)-bd_dom_sf"/>
</dbReference>
<protein>
    <recommendedName>
        <fullName evidence="1">NAD-dependent epimerase/dehydratase domain-containing protein</fullName>
    </recommendedName>
</protein>
<name>A0A9E7BZH7_9ACTN</name>
<evidence type="ECO:0000259" key="1">
    <source>
        <dbReference type="Pfam" id="PF01370"/>
    </source>
</evidence>
<dbReference type="InterPro" id="IPR051783">
    <property type="entry name" value="NAD(P)-dependent_oxidoreduct"/>
</dbReference>
<dbReference type="PANTHER" id="PTHR48079">
    <property type="entry name" value="PROTEIN YEEZ"/>
    <property type="match status" value="1"/>
</dbReference>
<organism evidence="2 3">
    <name type="scientific">Capillimicrobium parvum</name>
    <dbReference type="NCBI Taxonomy" id="2884022"/>
    <lineage>
        <taxon>Bacteria</taxon>
        <taxon>Bacillati</taxon>
        <taxon>Actinomycetota</taxon>
        <taxon>Thermoleophilia</taxon>
        <taxon>Solirubrobacterales</taxon>
        <taxon>Capillimicrobiaceae</taxon>
        <taxon>Capillimicrobium</taxon>
    </lineage>
</organism>
<dbReference type="Pfam" id="PF01370">
    <property type="entry name" value="Epimerase"/>
    <property type="match status" value="1"/>
</dbReference>
<dbReference type="SUPFAM" id="SSF51735">
    <property type="entry name" value="NAD(P)-binding Rossmann-fold domains"/>
    <property type="match status" value="1"/>
</dbReference>
<gene>
    <name evidence="2" type="ORF">DSM104329_00968</name>
</gene>
<dbReference type="EMBL" id="CP087164">
    <property type="protein sequence ID" value="UGS34589.1"/>
    <property type="molecule type" value="Genomic_DNA"/>
</dbReference>
<dbReference type="InterPro" id="IPR001509">
    <property type="entry name" value="Epimerase_deHydtase"/>
</dbReference>
<proteinExistence type="predicted"/>
<evidence type="ECO:0000313" key="3">
    <source>
        <dbReference type="Proteomes" id="UP001162834"/>
    </source>
</evidence>
<accession>A0A9E7BZH7</accession>
<dbReference type="RefSeq" id="WP_259314256.1">
    <property type="nucleotide sequence ID" value="NZ_CP087164.1"/>
</dbReference>
<dbReference type="Proteomes" id="UP001162834">
    <property type="component" value="Chromosome"/>
</dbReference>
<reference evidence="2" key="1">
    <citation type="journal article" date="2022" name="Int. J. Syst. Evol. Microbiol.">
        <title>Pseudomonas aegrilactucae sp. nov. and Pseudomonas morbosilactucae sp. nov., pathogens causing bacterial rot of lettuce in Japan.</title>
        <authorList>
            <person name="Sawada H."/>
            <person name="Fujikawa T."/>
            <person name="Satou M."/>
        </authorList>
    </citation>
    <scope>NUCLEOTIDE SEQUENCE</scope>
    <source>
        <strain evidence="2">0166_1</strain>
    </source>
</reference>
<dbReference type="Gene3D" id="3.40.50.720">
    <property type="entry name" value="NAD(P)-binding Rossmann-like Domain"/>
    <property type="match status" value="1"/>
</dbReference>
<dbReference type="PANTHER" id="PTHR48079:SF6">
    <property type="entry name" value="NAD(P)-BINDING DOMAIN-CONTAINING PROTEIN-RELATED"/>
    <property type="match status" value="1"/>
</dbReference>
<dbReference type="GO" id="GO:0004029">
    <property type="term" value="F:aldehyde dehydrogenase (NAD+) activity"/>
    <property type="evidence" value="ECO:0007669"/>
    <property type="project" value="TreeGrafter"/>
</dbReference>